<evidence type="ECO:0000313" key="2">
    <source>
        <dbReference type="Proteomes" id="UP001209730"/>
    </source>
</evidence>
<dbReference type="AlphaFoldDB" id="A0AB35I117"/>
<organism evidence="1 2">
    <name type="scientific">Microbulbifer thermotolerans</name>
    <dbReference type="NCBI Taxonomy" id="252514"/>
    <lineage>
        <taxon>Bacteria</taxon>
        <taxon>Pseudomonadati</taxon>
        <taxon>Pseudomonadota</taxon>
        <taxon>Gammaproteobacteria</taxon>
        <taxon>Cellvibrionales</taxon>
        <taxon>Microbulbiferaceae</taxon>
        <taxon>Microbulbifer</taxon>
    </lineage>
</organism>
<dbReference type="InterPro" id="IPR022385">
    <property type="entry name" value="Rhs_assc_core"/>
</dbReference>
<sequence length="110" mass="12326">MTYLHTDHLNTPRIGTDSNEVVVWRWDSDAFGWTVPDADPDSEGKQTVVNLRFPGQVQGGEAQHYYNHFRDYDPGLGRYLQSDPIGLNGGINTYAYVEGGWIPLGLKPVC</sequence>
<dbReference type="PANTHER" id="PTHR32305:SF15">
    <property type="entry name" value="PROTEIN RHSA-RELATED"/>
    <property type="match status" value="1"/>
</dbReference>
<dbReference type="PRINTS" id="PR00394">
    <property type="entry name" value="RHSPROTEIN"/>
</dbReference>
<dbReference type="RefSeq" id="WP_266044964.1">
    <property type="nucleotide sequence ID" value="NZ_CP130317.1"/>
</dbReference>
<dbReference type="Gene3D" id="2.180.10.10">
    <property type="entry name" value="RHS repeat-associated core"/>
    <property type="match status" value="1"/>
</dbReference>
<dbReference type="NCBIfam" id="TIGR03696">
    <property type="entry name" value="Rhs_assc_core"/>
    <property type="match status" value="1"/>
</dbReference>
<dbReference type="InterPro" id="IPR050708">
    <property type="entry name" value="T6SS_VgrG/RHS"/>
</dbReference>
<reference evidence="1" key="1">
    <citation type="submission" date="2022-11" db="EMBL/GenBank/DDBJ databases">
        <title>Chitin-degrading and fungicidal potential of chitinolytic bacterial strains from marine environment of the Pacific Ocean regions.</title>
        <authorList>
            <person name="Pentekhina I."/>
            <person name="Nedashkovskaya O."/>
            <person name="Seitkalieva A."/>
            <person name="Podvolotskaya A."/>
            <person name="Tekutyeva L."/>
            <person name="Balabanova L."/>
        </authorList>
    </citation>
    <scope>NUCLEOTIDE SEQUENCE</scope>
    <source>
        <strain evidence="1">KMM 6838</strain>
    </source>
</reference>
<protein>
    <recommendedName>
        <fullName evidence="3">RHS repeat-associated core domain-containing protein</fullName>
    </recommendedName>
</protein>
<dbReference type="PANTHER" id="PTHR32305">
    <property type="match status" value="1"/>
</dbReference>
<comment type="caution">
    <text evidence="1">The sequence shown here is derived from an EMBL/GenBank/DDBJ whole genome shotgun (WGS) entry which is preliminary data.</text>
</comment>
<evidence type="ECO:0008006" key="3">
    <source>
        <dbReference type="Google" id="ProtNLM"/>
    </source>
</evidence>
<dbReference type="EMBL" id="JAPHQB010000057">
    <property type="protein sequence ID" value="MCX2803350.1"/>
    <property type="molecule type" value="Genomic_DNA"/>
</dbReference>
<evidence type="ECO:0000313" key="1">
    <source>
        <dbReference type="EMBL" id="MCX2803350.1"/>
    </source>
</evidence>
<dbReference type="Proteomes" id="UP001209730">
    <property type="component" value="Unassembled WGS sequence"/>
</dbReference>
<accession>A0AB35I117</accession>
<gene>
    <name evidence="1" type="ORF">OQJ68_16350</name>
</gene>
<proteinExistence type="predicted"/>
<name>A0AB35I117_MICTH</name>